<dbReference type="AlphaFoldDB" id="A0A9P3H9V3"/>
<feature type="compositionally biased region" description="Low complexity" evidence="1">
    <location>
        <begin position="75"/>
        <end position="91"/>
    </location>
</feature>
<evidence type="ECO:0000313" key="3">
    <source>
        <dbReference type="Proteomes" id="UP000827284"/>
    </source>
</evidence>
<feature type="compositionally biased region" description="Polar residues" evidence="1">
    <location>
        <begin position="9"/>
        <end position="26"/>
    </location>
</feature>
<dbReference type="OrthoDB" id="2432201at2759"/>
<dbReference type="Proteomes" id="UP000827284">
    <property type="component" value="Unassembled WGS sequence"/>
</dbReference>
<gene>
    <name evidence="2" type="ORF">EMPS_04795</name>
</gene>
<accession>A0A9P3H9V3</accession>
<feature type="region of interest" description="Disordered" evidence="1">
    <location>
        <begin position="1"/>
        <end position="92"/>
    </location>
</feature>
<evidence type="ECO:0000313" key="2">
    <source>
        <dbReference type="EMBL" id="GJJ72438.1"/>
    </source>
</evidence>
<keyword evidence="3" id="KW-1185">Reference proteome</keyword>
<feature type="compositionally biased region" description="Polar residues" evidence="1">
    <location>
        <begin position="55"/>
        <end position="74"/>
    </location>
</feature>
<evidence type="ECO:0000256" key="1">
    <source>
        <dbReference type="SAM" id="MobiDB-lite"/>
    </source>
</evidence>
<organism evidence="2 3">
    <name type="scientific">Entomortierella parvispora</name>
    <dbReference type="NCBI Taxonomy" id="205924"/>
    <lineage>
        <taxon>Eukaryota</taxon>
        <taxon>Fungi</taxon>
        <taxon>Fungi incertae sedis</taxon>
        <taxon>Mucoromycota</taxon>
        <taxon>Mortierellomycotina</taxon>
        <taxon>Mortierellomycetes</taxon>
        <taxon>Mortierellales</taxon>
        <taxon>Mortierellaceae</taxon>
        <taxon>Entomortierella</taxon>
    </lineage>
</organism>
<sequence length="157" mass="15899">MDVVRITQALRQQNPGRHAHSSSTRGGSALTSSSCSPAESSPAALRRETWDGASLTVNTSVSANSPSTLSAGQGASSPSSSSPPSSASPSSTFSLASYLPAAVLEASSGFFGTSDHGSFSSRMNLASVAGSTNLGEAEVQSLLLRSMPMFGNLISKE</sequence>
<reference evidence="2" key="1">
    <citation type="submission" date="2021-11" db="EMBL/GenBank/DDBJ databases">
        <authorList>
            <person name="Herlambang A."/>
            <person name="Guo Y."/>
            <person name="Takashima Y."/>
            <person name="Nishizawa T."/>
        </authorList>
    </citation>
    <scope>NUCLEOTIDE SEQUENCE</scope>
    <source>
        <strain evidence="2">E1425</strain>
    </source>
</reference>
<proteinExistence type="predicted"/>
<feature type="compositionally biased region" description="Low complexity" evidence="1">
    <location>
        <begin position="28"/>
        <end position="44"/>
    </location>
</feature>
<comment type="caution">
    <text evidence="2">The sequence shown here is derived from an EMBL/GenBank/DDBJ whole genome shotgun (WGS) entry which is preliminary data.</text>
</comment>
<reference evidence="2" key="2">
    <citation type="journal article" date="2022" name="Microbiol. Resour. Announc.">
        <title>Whole-Genome Sequence of Entomortierella parvispora E1425, a Mucoromycotan Fungus Associated with Burkholderiaceae-Related Endosymbiotic Bacteria.</title>
        <authorList>
            <person name="Herlambang A."/>
            <person name="Guo Y."/>
            <person name="Takashima Y."/>
            <person name="Narisawa K."/>
            <person name="Ohta H."/>
            <person name="Nishizawa T."/>
        </authorList>
    </citation>
    <scope>NUCLEOTIDE SEQUENCE</scope>
    <source>
        <strain evidence="2">E1425</strain>
    </source>
</reference>
<dbReference type="EMBL" id="BQFW01000006">
    <property type="protein sequence ID" value="GJJ72438.1"/>
    <property type="molecule type" value="Genomic_DNA"/>
</dbReference>
<protein>
    <submittedName>
        <fullName evidence="2">Uncharacterized protein</fullName>
    </submittedName>
</protein>
<name>A0A9P3H9V3_9FUNG</name>